<protein>
    <submittedName>
        <fullName evidence="2">Serine protease</fullName>
    </submittedName>
</protein>
<dbReference type="Pfam" id="PF13365">
    <property type="entry name" value="Trypsin_2"/>
    <property type="match status" value="1"/>
</dbReference>
<dbReference type="Gene3D" id="3.40.50.300">
    <property type="entry name" value="P-loop containing nucleotide triphosphate hydrolases"/>
    <property type="match status" value="1"/>
</dbReference>
<name>A0A4U3LP24_9ACTN</name>
<dbReference type="OrthoDB" id="3329683at2"/>
<keyword evidence="2" id="KW-0645">Protease</keyword>
<keyword evidence="2" id="KW-0378">Hydrolase</keyword>
<dbReference type="GO" id="GO:0008233">
    <property type="term" value="F:peptidase activity"/>
    <property type="evidence" value="ECO:0007669"/>
    <property type="project" value="UniProtKB-KW"/>
</dbReference>
<dbReference type="InterPro" id="IPR041664">
    <property type="entry name" value="AAA_16"/>
</dbReference>
<dbReference type="InterPro" id="IPR009003">
    <property type="entry name" value="Peptidase_S1_PA"/>
</dbReference>
<evidence type="ECO:0000313" key="2">
    <source>
        <dbReference type="EMBL" id="TKK76087.1"/>
    </source>
</evidence>
<feature type="domain" description="Orc1-like AAA ATPase" evidence="1">
    <location>
        <begin position="263"/>
        <end position="385"/>
    </location>
</feature>
<dbReference type="RefSeq" id="WP_137256956.1">
    <property type="nucleotide sequence ID" value="NZ_JBHSPQ010000003.1"/>
</dbReference>
<keyword evidence="3" id="KW-1185">Reference proteome</keyword>
<dbReference type="Pfam" id="PF13191">
    <property type="entry name" value="AAA_16"/>
    <property type="match status" value="1"/>
</dbReference>
<dbReference type="EMBL" id="SZPZ01000004">
    <property type="protein sequence ID" value="TKK76087.1"/>
    <property type="molecule type" value="Genomic_DNA"/>
</dbReference>
<dbReference type="SUPFAM" id="SSF50494">
    <property type="entry name" value="Trypsin-like serine proteases"/>
    <property type="match status" value="1"/>
</dbReference>
<dbReference type="GO" id="GO:0006508">
    <property type="term" value="P:proteolysis"/>
    <property type="evidence" value="ECO:0007669"/>
    <property type="project" value="UniProtKB-KW"/>
</dbReference>
<gene>
    <name evidence="2" type="ORF">FDA38_27065</name>
</gene>
<reference evidence="2 3" key="1">
    <citation type="submission" date="2019-04" db="EMBL/GenBank/DDBJ databases">
        <title>Kribbella sp. NEAU-THZ 27 nov., a novel actinomycete isolated from soil.</title>
        <authorList>
            <person name="Duan L."/>
        </authorList>
    </citation>
    <scope>NUCLEOTIDE SEQUENCE [LARGE SCALE GENOMIC DNA]</scope>
    <source>
        <strain evidence="3">NEAU-THZ27</strain>
    </source>
</reference>
<dbReference type="Gene3D" id="2.40.10.10">
    <property type="entry name" value="Trypsin-like serine proteases"/>
    <property type="match status" value="1"/>
</dbReference>
<dbReference type="Proteomes" id="UP000305836">
    <property type="component" value="Unassembled WGS sequence"/>
</dbReference>
<sequence>MTSLADVVDATCRIVSSDGRTAGSGFAVLPEGWVLTCHHVIRGLPAIYVTPQGTTQPMPVVYDAARSNPEADIAVLKVPGLDQAPVQLGELRVNVDAAGVGFRPSELAAQPRGRVFAGRLTLGQELQLPVPPLPSALAALPEAERPPWMQDQTQYHGGTVANLAVSGGLEQGVSGGPVFDVDARRVVGLFRAIEGSDQAYVLPLDLLGATWPDLLKTNRSQVTDTAVDALRDNYGIGLVREGARPQRPQPWRDFEPLLAMHRRFAGRADELARLDSVLGDSRGTYVLVTGKSGYGKTALLAHWALRLRNQGETVVVHFISSRIDGALTARDVLGSLSRQLMAVHRLGGEMPALDVDLRHLVADLLCFQPAEATNVVVVVDALDEAIGTWKPEGLWPGSLPDHVYVALSAREIADTDWVSRLSLDPGTTAVIPLDRLSRQEIAELVESAVGEDDQLVERVATLTGGDPFFVHDLVEDIVHEGVSALDRLAGQSIDHLQYLREWWNEARANNPGAGFADLMGTLAVARAPLRRAELARISPDDALVGADLPILIDSARRYIEGTDADGYRLAHNRIEEFVRTTMADAIGTYRHRLSEFCVREPDAASSDHERQYGLEHALHHLLDEGRVDDAYALLSARWIARHFRETGSYRMLVDQFGDLAAGLTSADAAADRRSLAFPLVAARETVRDLIAALPSDLLVAWTHLGGARQVLAICEALGDYRGQTAEPLIAAAGALLDVPDPLFRPDAVLLLSRAIAMLPRVRTSAWMLERLDELVVVLGKTTADEAAALIDQLASVADAMPNATRHVLSLASAAAAAAAVQDAARAGELLSTVRREAESLYPEGDAILARLVVLPAIGLVEPDAFEPAVRAGLASIQAEPSSSVEDDLLGRWLRSWHSVDTWARDILLDAGPQGLASLAAAGDAGAIAVLATRIGEGELEAKRAVIDVAPELYRVGIPLAKQAVTSALEPAGLWQVAVGYASIGQWDAALAAASDQLDGGLALELAQHVRERNTAALLVAAAGRLKDEEQAELAASIARQLAAVDPDAANGYLRTALHGYLATLPEGDADLVVRLAAIAHADQGEDGDAEWLADRVVWPSNELNTYADMIATSLDRPDAPLVRWAAAVRERLDSWSDETFRSEAVSAAVSCANLLSEKAPDAARELCRAAEIALPVTADAADLASVGVTWSALDQTEGERVLDLAAERVAATPRAVPGYLRALERLPSPQAEERVRAVGALVTEDADDHKATFVARAAWAASLARFDSTAAAEEIWQLIAVLPETAERSDESSEGIQQFVQLLRDLTGGSSSELPDLAQSAAEAVAALAKAEHPRAHEDARALIEVAHAQTRPDVRRDAALAVWRGLAGSASASADLASWPPSVMDEPERKKVVDVLSDAGRWDVAETLAADLTDSGSALEEIESARSAAASPTTVLERTLLETADSSLKGLTGWAIQMAHSDECEEALAQLLAAVTDPDFQEPRLRVLGDFAPCAVPLLLATRGTVALDKMVDAFAELDDRLREAAALSAAN</sequence>
<accession>A0A4U3LP24</accession>
<dbReference type="SUPFAM" id="SSF52540">
    <property type="entry name" value="P-loop containing nucleoside triphosphate hydrolases"/>
    <property type="match status" value="1"/>
</dbReference>
<evidence type="ECO:0000313" key="3">
    <source>
        <dbReference type="Proteomes" id="UP000305836"/>
    </source>
</evidence>
<organism evidence="2 3">
    <name type="scientific">Kribbella jiaozuonensis</name>
    <dbReference type="NCBI Taxonomy" id="2575441"/>
    <lineage>
        <taxon>Bacteria</taxon>
        <taxon>Bacillati</taxon>
        <taxon>Actinomycetota</taxon>
        <taxon>Actinomycetes</taxon>
        <taxon>Propionibacteriales</taxon>
        <taxon>Kribbellaceae</taxon>
        <taxon>Kribbella</taxon>
    </lineage>
</organism>
<proteinExistence type="predicted"/>
<dbReference type="InterPro" id="IPR027417">
    <property type="entry name" value="P-loop_NTPase"/>
</dbReference>
<dbReference type="InterPro" id="IPR043504">
    <property type="entry name" value="Peptidase_S1_PA_chymotrypsin"/>
</dbReference>
<comment type="caution">
    <text evidence="2">The sequence shown here is derived from an EMBL/GenBank/DDBJ whole genome shotgun (WGS) entry which is preliminary data.</text>
</comment>
<evidence type="ECO:0000259" key="1">
    <source>
        <dbReference type="Pfam" id="PF13191"/>
    </source>
</evidence>